<dbReference type="AlphaFoldDB" id="A0A0L0QRX9"/>
<accession>A0A0L0QRX9</accession>
<dbReference type="InterPro" id="IPR011701">
    <property type="entry name" value="MFS"/>
</dbReference>
<organism evidence="9 10">
    <name type="scientific">Virgibacillus pantothenticus</name>
    <dbReference type="NCBI Taxonomy" id="1473"/>
    <lineage>
        <taxon>Bacteria</taxon>
        <taxon>Bacillati</taxon>
        <taxon>Bacillota</taxon>
        <taxon>Bacilli</taxon>
        <taxon>Bacillales</taxon>
        <taxon>Bacillaceae</taxon>
        <taxon>Virgibacillus</taxon>
    </lineage>
</organism>
<feature type="transmembrane region" description="Helical" evidence="8">
    <location>
        <begin position="294"/>
        <end position="327"/>
    </location>
</feature>
<evidence type="ECO:0000256" key="7">
    <source>
        <dbReference type="ARBA" id="ARBA00023136"/>
    </source>
</evidence>
<dbReference type="Proteomes" id="UP000036780">
    <property type="component" value="Unassembled WGS sequence"/>
</dbReference>
<evidence type="ECO:0000313" key="10">
    <source>
        <dbReference type="Proteomes" id="UP000036780"/>
    </source>
</evidence>
<protein>
    <submittedName>
        <fullName evidence="9">Inner membrane transport protein ynfM</fullName>
    </submittedName>
</protein>
<dbReference type="EMBL" id="LGTO01000007">
    <property type="protein sequence ID" value="KNE20938.1"/>
    <property type="molecule type" value="Genomic_DNA"/>
</dbReference>
<evidence type="ECO:0000256" key="2">
    <source>
        <dbReference type="ARBA" id="ARBA00008335"/>
    </source>
</evidence>
<comment type="subcellular location">
    <subcellularLocation>
        <location evidence="1">Cell membrane</location>
        <topology evidence="1">Multi-pass membrane protein</topology>
    </subcellularLocation>
</comment>
<keyword evidence="3" id="KW-0813">Transport</keyword>
<feature type="transmembrane region" description="Helical" evidence="8">
    <location>
        <begin position="347"/>
        <end position="369"/>
    </location>
</feature>
<gene>
    <name evidence="9" type="ORF">AFK71_14980</name>
</gene>
<keyword evidence="10" id="KW-1185">Reference proteome</keyword>
<feature type="transmembrane region" description="Helical" evidence="8">
    <location>
        <begin position="223"/>
        <end position="245"/>
    </location>
</feature>
<dbReference type="GO" id="GO:0005886">
    <property type="term" value="C:plasma membrane"/>
    <property type="evidence" value="ECO:0007669"/>
    <property type="project" value="UniProtKB-SubCell"/>
</dbReference>
<dbReference type="SUPFAM" id="SSF103473">
    <property type="entry name" value="MFS general substrate transporter"/>
    <property type="match status" value="1"/>
</dbReference>
<dbReference type="PANTHER" id="PTHR43271">
    <property type="entry name" value="BLL2771 PROTEIN"/>
    <property type="match status" value="1"/>
</dbReference>
<evidence type="ECO:0000256" key="5">
    <source>
        <dbReference type="ARBA" id="ARBA00022692"/>
    </source>
</evidence>
<evidence type="ECO:0000256" key="8">
    <source>
        <dbReference type="SAM" id="Phobius"/>
    </source>
</evidence>
<sequence length="408" mass="44735">MNDKWSDSSPYSLKDIYFWKITASLALASFFIFASMYAVQPLLPVFVEEFEVSVSVSSLSMSFTIIGLIVGLIMLGFLSDRMGRTKFIKLSLLGSIIPFLLMPLTDGFIVLIVLRLIQGFALAGLPAAALAYIHEEIEPKSAAFATALYISSNALGGMVGRVITGVIADVVSWQTAFYGLAISGTIIWLLVHLMLPRSSFFQPSNLRFKKDIEGFVFHLKNPALLLVFGLGIILQMSFTGVWTYFPFHMQEEPFLLPLQTISYFFFAYGLGVVGSPLAGWLSGFIGLKKVRVAGILTLSLGVFITLSNSLIIIMVGLCIACLGFFTAHSLTASSVSETATHHKGSASSLYLVAYYIGVSLGSSALAPIWHYFHWNGLIILLGLLPIAYLFFVHFATKFQKNKHLRGGE</sequence>
<feature type="transmembrane region" description="Helical" evidence="8">
    <location>
        <begin position="265"/>
        <end position="287"/>
    </location>
</feature>
<dbReference type="OrthoDB" id="63984at2"/>
<evidence type="ECO:0000313" key="9">
    <source>
        <dbReference type="EMBL" id="KNE20938.1"/>
    </source>
</evidence>
<evidence type="ECO:0000256" key="6">
    <source>
        <dbReference type="ARBA" id="ARBA00022989"/>
    </source>
</evidence>
<feature type="transmembrane region" description="Helical" evidence="8">
    <location>
        <begin position="142"/>
        <end position="163"/>
    </location>
</feature>
<evidence type="ECO:0000256" key="4">
    <source>
        <dbReference type="ARBA" id="ARBA00022475"/>
    </source>
</evidence>
<dbReference type="PANTHER" id="PTHR43271:SF1">
    <property type="entry name" value="INNER MEMBRANE TRANSPORT PROTEIN YNFM"/>
    <property type="match status" value="1"/>
</dbReference>
<dbReference type="Pfam" id="PF07690">
    <property type="entry name" value="MFS_1"/>
    <property type="match status" value="1"/>
</dbReference>
<feature type="transmembrane region" description="Helical" evidence="8">
    <location>
        <begin position="116"/>
        <end position="133"/>
    </location>
</feature>
<feature type="transmembrane region" description="Helical" evidence="8">
    <location>
        <begin position="90"/>
        <end position="110"/>
    </location>
</feature>
<comment type="caution">
    <text evidence="9">The sequence shown here is derived from an EMBL/GenBank/DDBJ whole genome shotgun (WGS) entry which is preliminary data.</text>
</comment>
<keyword evidence="7 8" id="KW-0472">Membrane</keyword>
<keyword evidence="5 8" id="KW-0812">Transmembrane</keyword>
<dbReference type="PATRIC" id="fig|1473.5.peg.1650"/>
<comment type="similarity">
    <text evidence="2">Belongs to the major facilitator superfamily.</text>
</comment>
<feature type="transmembrane region" description="Helical" evidence="8">
    <location>
        <begin position="21"/>
        <end position="39"/>
    </location>
</feature>
<reference evidence="10" key="1">
    <citation type="submission" date="2015-07" db="EMBL/GenBank/DDBJ databases">
        <title>Fjat-10053 dsm26.</title>
        <authorList>
            <person name="Liu B."/>
            <person name="Wang J."/>
            <person name="Zhu Y."/>
            <person name="Liu G."/>
            <person name="Chen Q."/>
            <person name="Chen Z."/>
            <person name="Lan J."/>
            <person name="Che J."/>
            <person name="Ge C."/>
            <person name="Shi H."/>
            <person name="Pan Z."/>
            <person name="Liu X."/>
        </authorList>
    </citation>
    <scope>NUCLEOTIDE SEQUENCE [LARGE SCALE GENOMIC DNA]</scope>
    <source>
        <strain evidence="10">DSM 26</strain>
    </source>
</reference>
<dbReference type="Gene3D" id="1.20.1250.20">
    <property type="entry name" value="MFS general substrate transporter like domains"/>
    <property type="match status" value="1"/>
</dbReference>
<keyword evidence="6 8" id="KW-1133">Transmembrane helix</keyword>
<dbReference type="GO" id="GO:0022857">
    <property type="term" value="F:transmembrane transporter activity"/>
    <property type="evidence" value="ECO:0007669"/>
    <property type="project" value="InterPro"/>
</dbReference>
<proteinExistence type="inferred from homology"/>
<dbReference type="PROSITE" id="PS50850">
    <property type="entry name" value="MFS"/>
    <property type="match status" value="1"/>
</dbReference>
<name>A0A0L0QRX9_VIRPA</name>
<feature type="transmembrane region" description="Helical" evidence="8">
    <location>
        <begin position="175"/>
        <end position="195"/>
    </location>
</feature>
<feature type="transmembrane region" description="Helical" evidence="8">
    <location>
        <begin position="376"/>
        <end position="395"/>
    </location>
</feature>
<dbReference type="InterPro" id="IPR036259">
    <property type="entry name" value="MFS_trans_sf"/>
</dbReference>
<evidence type="ECO:0000256" key="3">
    <source>
        <dbReference type="ARBA" id="ARBA00022448"/>
    </source>
</evidence>
<keyword evidence="4" id="KW-1003">Cell membrane</keyword>
<dbReference type="CDD" id="cd17324">
    <property type="entry name" value="MFS_NepI_like"/>
    <property type="match status" value="1"/>
</dbReference>
<evidence type="ECO:0000256" key="1">
    <source>
        <dbReference type="ARBA" id="ARBA00004651"/>
    </source>
</evidence>
<feature type="transmembrane region" description="Helical" evidence="8">
    <location>
        <begin position="59"/>
        <end position="78"/>
    </location>
</feature>
<dbReference type="InterPro" id="IPR020846">
    <property type="entry name" value="MFS_dom"/>
</dbReference>